<dbReference type="EMBL" id="CP001785">
    <property type="protein sequence ID" value="ACX52754.1"/>
    <property type="molecule type" value="Genomic_DNA"/>
</dbReference>
<dbReference type="InterPro" id="IPR000238">
    <property type="entry name" value="RbfA"/>
</dbReference>
<keyword evidence="4" id="KW-1185">Reference proteome</keyword>
<protein>
    <recommendedName>
        <fullName evidence="2">Ribosome-binding factor A</fullName>
    </recommendedName>
</protein>
<evidence type="ECO:0000313" key="4">
    <source>
        <dbReference type="Proteomes" id="UP000002620"/>
    </source>
</evidence>
<dbReference type="OrthoDB" id="307788at2"/>
<organism evidence="3 4">
    <name type="scientific">Ammonifex degensii (strain DSM 10501 / KC4)</name>
    <dbReference type="NCBI Taxonomy" id="429009"/>
    <lineage>
        <taxon>Bacteria</taxon>
        <taxon>Bacillati</taxon>
        <taxon>Bacillota</taxon>
        <taxon>Clostridia</taxon>
        <taxon>Thermoanaerobacterales</taxon>
        <taxon>Thermoanaerobacteraceae</taxon>
        <taxon>Ammonifex</taxon>
    </lineage>
</organism>
<accession>C9R8X5</accession>
<dbReference type="Proteomes" id="UP000002620">
    <property type="component" value="Chromosome"/>
</dbReference>
<dbReference type="HAMAP" id="MF_00003">
    <property type="entry name" value="RbfA"/>
    <property type="match status" value="1"/>
</dbReference>
<sequence>MSYRSARLAEAIKEVVADVLQHELKDPRLGFVTVTRVEVSADLRHAKIFLSVYGSPEEEKESFEVLEKAKGFIRSALGKRLRLRHVPEIVLKPDPSISYGVRVMELLSEIKKEGTGADGES</sequence>
<proteinExistence type="inferred from homology"/>
<dbReference type="NCBIfam" id="TIGR00082">
    <property type="entry name" value="rbfA"/>
    <property type="match status" value="1"/>
</dbReference>
<dbReference type="SUPFAM" id="SSF89919">
    <property type="entry name" value="Ribosome-binding factor A, RbfA"/>
    <property type="match status" value="1"/>
</dbReference>
<gene>
    <name evidence="2" type="primary">rbfA</name>
    <name evidence="3" type="ordered locus">Adeg_1661</name>
</gene>
<dbReference type="InterPro" id="IPR023799">
    <property type="entry name" value="RbfA_dom_sf"/>
</dbReference>
<dbReference type="GO" id="GO:0043024">
    <property type="term" value="F:ribosomal small subunit binding"/>
    <property type="evidence" value="ECO:0007669"/>
    <property type="project" value="TreeGrafter"/>
</dbReference>
<dbReference type="STRING" id="429009.Adeg_1661"/>
<dbReference type="KEGG" id="adg:Adeg_1661"/>
<name>C9R8X5_AMMDK</name>
<dbReference type="AlphaFoldDB" id="C9R8X5"/>
<dbReference type="GO" id="GO:0030490">
    <property type="term" value="P:maturation of SSU-rRNA"/>
    <property type="evidence" value="ECO:0007669"/>
    <property type="project" value="UniProtKB-UniRule"/>
</dbReference>
<evidence type="ECO:0000256" key="2">
    <source>
        <dbReference type="HAMAP-Rule" id="MF_00003"/>
    </source>
</evidence>
<comment type="similarity">
    <text evidence="2">Belongs to the RbfA family.</text>
</comment>
<comment type="subunit">
    <text evidence="2">Monomer. Binds 30S ribosomal subunits, but not 50S ribosomal subunits or 70S ribosomes.</text>
</comment>
<comment type="function">
    <text evidence="2">One of several proteins that assist in the late maturation steps of the functional core of the 30S ribosomal subunit. Associates with free 30S ribosomal subunits (but not with 30S subunits that are part of 70S ribosomes or polysomes). Required for efficient processing of 16S rRNA. May interact with the 5'-terminal helix region of 16S rRNA.</text>
</comment>
<keyword evidence="2" id="KW-0963">Cytoplasm</keyword>
<dbReference type="PANTHER" id="PTHR33515:SF1">
    <property type="entry name" value="RIBOSOME-BINDING FACTOR A, CHLOROPLASTIC-RELATED"/>
    <property type="match status" value="1"/>
</dbReference>
<evidence type="ECO:0000313" key="3">
    <source>
        <dbReference type="EMBL" id="ACX52754.1"/>
    </source>
</evidence>
<dbReference type="Gene3D" id="3.30.300.20">
    <property type="match status" value="1"/>
</dbReference>
<comment type="subcellular location">
    <subcellularLocation>
        <location evidence="2">Cytoplasm</location>
    </subcellularLocation>
</comment>
<dbReference type="Pfam" id="PF02033">
    <property type="entry name" value="RBFA"/>
    <property type="match status" value="1"/>
</dbReference>
<dbReference type="PANTHER" id="PTHR33515">
    <property type="entry name" value="RIBOSOME-BINDING FACTOR A, CHLOROPLASTIC-RELATED"/>
    <property type="match status" value="1"/>
</dbReference>
<dbReference type="RefSeq" id="WP_015739631.1">
    <property type="nucleotide sequence ID" value="NC_013385.1"/>
</dbReference>
<evidence type="ECO:0000256" key="1">
    <source>
        <dbReference type="ARBA" id="ARBA00022517"/>
    </source>
</evidence>
<dbReference type="eggNOG" id="COG0858">
    <property type="taxonomic scope" value="Bacteria"/>
</dbReference>
<reference evidence="3 4" key="1">
    <citation type="submission" date="2009-10" db="EMBL/GenBank/DDBJ databases">
        <title>Complete sequence of chromosome of Ammonifex degensii KC4.</title>
        <authorList>
            <consortium name="US DOE Joint Genome Institute"/>
            <person name="Kerfeld C."/>
            <person name="Goodner B."/>
            <person name="Huber H."/>
            <person name="Stetter K."/>
            <person name="Lucas S."/>
            <person name="Copeland A."/>
            <person name="Lapidus A."/>
            <person name="Glavina del Rio T."/>
            <person name="Dalin E."/>
            <person name="Tice H."/>
            <person name="Bruce D."/>
            <person name="Goodwin L."/>
            <person name="Pitluck S."/>
            <person name="Saunders E."/>
            <person name="Brettin T."/>
            <person name="Detter J.C."/>
            <person name="Han C."/>
            <person name="Larimer F."/>
            <person name="Land M."/>
            <person name="Hauser L."/>
            <person name="Kyrpides N."/>
            <person name="Ovchinnikova G."/>
            <person name="Richardson P."/>
        </authorList>
    </citation>
    <scope>NUCLEOTIDE SEQUENCE [LARGE SCALE GENOMIC DNA]</scope>
    <source>
        <strain evidence="4">DSM 10501 / KC4</strain>
    </source>
</reference>
<dbReference type="HOGENOM" id="CLU_089475_6_3_9"/>
<dbReference type="InterPro" id="IPR015946">
    <property type="entry name" value="KH_dom-like_a/b"/>
</dbReference>
<keyword evidence="1 2" id="KW-0690">Ribosome biogenesis</keyword>
<dbReference type="GO" id="GO:0005829">
    <property type="term" value="C:cytosol"/>
    <property type="evidence" value="ECO:0007669"/>
    <property type="project" value="TreeGrafter"/>
</dbReference>